<comment type="caution">
    <text evidence="2">The sequence shown here is derived from an EMBL/GenBank/DDBJ whole genome shotgun (WGS) entry which is preliminary data.</text>
</comment>
<organism evidence="2 3">
    <name type="scientific">Tremella mesenterica</name>
    <name type="common">Jelly fungus</name>
    <dbReference type="NCBI Taxonomy" id="5217"/>
    <lineage>
        <taxon>Eukaryota</taxon>
        <taxon>Fungi</taxon>
        <taxon>Dikarya</taxon>
        <taxon>Basidiomycota</taxon>
        <taxon>Agaricomycotina</taxon>
        <taxon>Tremellomycetes</taxon>
        <taxon>Tremellales</taxon>
        <taxon>Tremellaceae</taxon>
        <taxon>Tremella</taxon>
    </lineage>
</organism>
<feature type="compositionally biased region" description="Polar residues" evidence="1">
    <location>
        <begin position="322"/>
        <end position="331"/>
    </location>
</feature>
<accession>A0A4Q1BAV3</accession>
<feature type="compositionally biased region" description="Basic and acidic residues" evidence="1">
    <location>
        <begin position="294"/>
        <end position="303"/>
    </location>
</feature>
<dbReference type="Pfam" id="PF14223">
    <property type="entry name" value="Retrotran_gag_2"/>
    <property type="match status" value="1"/>
</dbReference>
<evidence type="ECO:0000313" key="3">
    <source>
        <dbReference type="Proteomes" id="UP000289152"/>
    </source>
</evidence>
<feature type="compositionally biased region" description="Low complexity" evidence="1">
    <location>
        <begin position="366"/>
        <end position="379"/>
    </location>
</feature>
<protein>
    <submittedName>
        <fullName evidence="2">Uncharacterized protein</fullName>
    </submittedName>
</protein>
<evidence type="ECO:0000256" key="1">
    <source>
        <dbReference type="SAM" id="MobiDB-lite"/>
    </source>
</evidence>
<proteinExistence type="predicted"/>
<feature type="region of interest" description="Disordered" evidence="1">
    <location>
        <begin position="360"/>
        <end position="390"/>
    </location>
</feature>
<dbReference type="InParanoid" id="A0A4Q1BAV3"/>
<dbReference type="AlphaFoldDB" id="A0A4Q1BAV3"/>
<dbReference type="STRING" id="5217.A0A4Q1BAV3"/>
<dbReference type="VEuPathDB" id="FungiDB:TREMEDRAFT_58178"/>
<feature type="compositionally biased region" description="Polar residues" evidence="1">
    <location>
        <begin position="261"/>
        <end position="281"/>
    </location>
</feature>
<name>A0A4Q1BAV3_TREME</name>
<reference evidence="2 3" key="1">
    <citation type="submission" date="2016-06" db="EMBL/GenBank/DDBJ databases">
        <title>Evolution of pathogenesis and genome organization in the Tremellales.</title>
        <authorList>
            <person name="Cuomo C."/>
            <person name="Litvintseva A."/>
            <person name="Heitman J."/>
            <person name="Chen Y."/>
            <person name="Sun S."/>
            <person name="Springer D."/>
            <person name="Dromer F."/>
            <person name="Young S."/>
            <person name="Zeng Q."/>
            <person name="Chapman S."/>
            <person name="Gujja S."/>
            <person name="Saif S."/>
            <person name="Birren B."/>
        </authorList>
    </citation>
    <scope>NUCLEOTIDE SEQUENCE [LARGE SCALE GENOMIC DNA]</scope>
    <source>
        <strain evidence="2 3">ATCC 28783</strain>
    </source>
</reference>
<dbReference type="EMBL" id="SDIL01000116">
    <property type="protein sequence ID" value="RXK35919.1"/>
    <property type="molecule type" value="Genomic_DNA"/>
</dbReference>
<dbReference type="Proteomes" id="UP000289152">
    <property type="component" value="Unassembled WGS sequence"/>
</dbReference>
<evidence type="ECO:0000313" key="2">
    <source>
        <dbReference type="EMBL" id="RXK35919.1"/>
    </source>
</evidence>
<keyword evidence="3" id="KW-1185">Reference proteome</keyword>
<sequence length="568" mass="64392">MRREAPPDATNSTTAVALTATQRTTWLDWANKERKARSTLIFTISPGLAAQVEDLWSAQEIWARITAQHQVKTTARRNDLNQRISLLCLVENANFDTMHTHLETFSELVAEALGAGAHIDDGDRSERFLLSLGCDFAPLCQQWDLRPDTQKSWDHLVTAYHSIADTRRLEQEMENHTQQAISAVLHLRCCQRHVRPFPICQSTPVSRRRKQRGYVHHGMSPGPWYPSYPSASSDSLSTPGNMLAQYPTSFDPYEQYFDIQQSSPPEQMETSPFSEDTSFTLGPSPPLNEIVTSYHHDASDDLRLGGPSLTSDGRKPTPPPSTNSGTVTSDSRFCGPPLTSISKKPILSHLDNNQIENEHLRFHDAPSTSPTTTQTSPMRQQRRVKSVRMSGHEIDEDYRRKASANNLMGIELSQYKDDDQRIFLSTTRMRAMGVPPHVLDMSMNRWSLRLTAECLESIGHLEVTKEDGRLDYRPSLSKHCRATSIIMRAVFKLVLFECGRTPETTKEEKKDVLESLARDEIRIQAESAFRYLMTELANDTRFPLLRVSELKMYPFSGDAMSVPVWQIE</sequence>
<feature type="region of interest" description="Disordered" evidence="1">
    <location>
        <begin position="261"/>
        <end position="340"/>
    </location>
</feature>
<gene>
    <name evidence="2" type="ORF">M231_06839</name>
</gene>